<reference evidence="5 6" key="1">
    <citation type="journal article" date="2019" name="Int. J. Syst. Evol. Microbiol.">
        <title>The Global Catalogue of Microorganisms (GCM) 10K type strain sequencing project: providing services to taxonomists for standard genome sequencing and annotation.</title>
        <authorList>
            <consortium name="The Broad Institute Genomics Platform"/>
            <consortium name="The Broad Institute Genome Sequencing Center for Infectious Disease"/>
            <person name="Wu L."/>
            <person name="Ma J."/>
        </authorList>
    </citation>
    <scope>NUCLEOTIDE SEQUENCE [LARGE SCALE GENOMIC DNA]</scope>
    <source>
        <strain evidence="5 6">JCM 15395</strain>
    </source>
</reference>
<name>A0ABN1FG74_9BACI</name>
<accession>A0ABN1FG74</accession>
<dbReference type="InterPro" id="IPR036962">
    <property type="entry name" value="Glyco_hydro_3_N_sf"/>
</dbReference>
<keyword evidence="2" id="KW-0378">Hydrolase</keyword>
<gene>
    <name evidence="5" type="primary">nagZ</name>
    <name evidence="5" type="ORF">GCM10009001_02570</name>
</gene>
<evidence type="ECO:0000259" key="4">
    <source>
        <dbReference type="Pfam" id="PF00933"/>
    </source>
</evidence>
<dbReference type="SUPFAM" id="SSF51445">
    <property type="entry name" value="(Trans)glycosidases"/>
    <property type="match status" value="1"/>
</dbReference>
<evidence type="ECO:0000313" key="6">
    <source>
        <dbReference type="Proteomes" id="UP001500866"/>
    </source>
</evidence>
<evidence type="ECO:0000256" key="2">
    <source>
        <dbReference type="ARBA" id="ARBA00022801"/>
    </source>
</evidence>
<organism evidence="5 6">
    <name type="scientific">Virgibacillus siamensis</name>
    <dbReference type="NCBI Taxonomy" id="480071"/>
    <lineage>
        <taxon>Bacteria</taxon>
        <taxon>Bacillati</taxon>
        <taxon>Bacillota</taxon>
        <taxon>Bacilli</taxon>
        <taxon>Bacillales</taxon>
        <taxon>Bacillaceae</taxon>
        <taxon>Virgibacillus</taxon>
    </lineage>
</organism>
<protein>
    <submittedName>
        <fullName evidence="5">Beta-N-acetylhexosaminidase</fullName>
    </submittedName>
</protein>
<keyword evidence="3" id="KW-0326">Glycosidase</keyword>
<dbReference type="InterPro" id="IPR036881">
    <property type="entry name" value="Glyco_hydro_3_C_sf"/>
</dbReference>
<evidence type="ECO:0000313" key="5">
    <source>
        <dbReference type="EMBL" id="GAA0590109.1"/>
    </source>
</evidence>
<feature type="domain" description="Glycoside hydrolase family 3 N-terminal" evidence="4">
    <location>
        <begin position="7"/>
        <end position="331"/>
    </location>
</feature>
<dbReference type="Proteomes" id="UP001500866">
    <property type="component" value="Unassembled WGS sequence"/>
</dbReference>
<evidence type="ECO:0000256" key="1">
    <source>
        <dbReference type="ARBA" id="ARBA00005336"/>
    </source>
</evidence>
<evidence type="ECO:0000256" key="3">
    <source>
        <dbReference type="ARBA" id="ARBA00023295"/>
    </source>
</evidence>
<keyword evidence="6" id="KW-1185">Reference proteome</keyword>
<sequence length="524" mass="57715">MSEITSLRKKIGQIMMIGFHGDKLNSEVIDMISNCMVGSVILFSRNIKTPEQVKLLTRKLQETAKQSGHYRPLIIATDQENGIVRRLNYGFTKLPGSMVLGAVDDCNTTYEISKTTGKELKSAGINMNLAPVMDVNSNPKNPVIGVRSFGENPSFVASHGVEFIKGHQSQHVITSAKHFPGHGDTAQDSHLGIPLVNNSMENVRKTELVPFIAAIQNNVASVMISHVHYRSIDMNQTTPASLSKNVINHLLRGKFGFRGVVITDCLEMDAISSATGTAEGALNALKAGVDLLVVSHTYAEQKRVIDRIVDAVNHNEIELQVIDNAVERIHKLKDKYINWNFINKNSGGYQLSEQDFSLHRKLARSVYRRGITVLKGKKLLPIDSGHIHCVTVFDNNGSPAEENSDCIDLKRLNIPLDIRISTGRITGSETDQELEKKLNGDADFSVIFTNTTGANNNLINKIHYLIDRLKTTALISLKSPYILSEFPKAQVLIATYDPTETAIQAVMEIITGKVQAVGKSPVTI</sequence>
<dbReference type="Gene3D" id="3.20.20.300">
    <property type="entry name" value="Glycoside hydrolase, family 3, N-terminal domain"/>
    <property type="match status" value="1"/>
</dbReference>
<dbReference type="Gene3D" id="3.40.50.1700">
    <property type="entry name" value="Glycoside hydrolase family 3 C-terminal domain"/>
    <property type="match status" value="1"/>
</dbReference>
<dbReference type="InterPro" id="IPR017853">
    <property type="entry name" value="GH"/>
</dbReference>
<dbReference type="NCBIfam" id="NF003740">
    <property type="entry name" value="PRK05337.1"/>
    <property type="match status" value="1"/>
</dbReference>
<comment type="caution">
    <text evidence="5">The sequence shown here is derived from an EMBL/GenBank/DDBJ whole genome shotgun (WGS) entry which is preliminary data.</text>
</comment>
<proteinExistence type="inferred from homology"/>
<comment type="similarity">
    <text evidence="1">Belongs to the glycosyl hydrolase 3 family.</text>
</comment>
<dbReference type="RefSeq" id="WP_343809565.1">
    <property type="nucleotide sequence ID" value="NZ_BAAADS010000001.1"/>
</dbReference>
<dbReference type="InterPro" id="IPR001764">
    <property type="entry name" value="Glyco_hydro_3_N"/>
</dbReference>
<dbReference type="PANTHER" id="PTHR30480">
    <property type="entry name" value="BETA-HEXOSAMINIDASE-RELATED"/>
    <property type="match status" value="1"/>
</dbReference>
<dbReference type="Pfam" id="PF00933">
    <property type="entry name" value="Glyco_hydro_3"/>
    <property type="match status" value="1"/>
</dbReference>
<dbReference type="EMBL" id="BAAADS010000001">
    <property type="protein sequence ID" value="GAA0590109.1"/>
    <property type="molecule type" value="Genomic_DNA"/>
</dbReference>
<dbReference type="PANTHER" id="PTHR30480:SF16">
    <property type="entry name" value="GLYCOSIDE HYDROLASE FAMILY 3 DOMAIN PROTEIN"/>
    <property type="match status" value="1"/>
</dbReference>
<dbReference type="InterPro" id="IPR050226">
    <property type="entry name" value="NagZ_Beta-hexosaminidase"/>
</dbReference>